<evidence type="ECO:0000259" key="4">
    <source>
        <dbReference type="Pfam" id="PF12705"/>
    </source>
</evidence>
<keyword evidence="2" id="KW-0067">ATP-binding</keyword>
<dbReference type="InterPro" id="IPR011604">
    <property type="entry name" value="PDDEXK-like_dom_sf"/>
</dbReference>
<protein>
    <recommendedName>
        <fullName evidence="4">PD-(D/E)XK endonuclease-like domain-containing protein</fullName>
    </recommendedName>
</protein>
<keyword evidence="2" id="KW-0347">Helicase</keyword>
<dbReference type="Proteomes" id="UP001501842">
    <property type="component" value="Unassembled WGS sequence"/>
</dbReference>
<organism evidence="5 6">
    <name type="scientific">Actinocorallia aurantiaca</name>
    <dbReference type="NCBI Taxonomy" id="46204"/>
    <lineage>
        <taxon>Bacteria</taxon>
        <taxon>Bacillati</taxon>
        <taxon>Actinomycetota</taxon>
        <taxon>Actinomycetes</taxon>
        <taxon>Streptosporangiales</taxon>
        <taxon>Thermomonosporaceae</taxon>
        <taxon>Actinocorallia</taxon>
    </lineage>
</organism>
<keyword evidence="3" id="KW-0234">DNA repair</keyword>
<keyword evidence="6" id="KW-1185">Reference proteome</keyword>
<evidence type="ECO:0000256" key="2">
    <source>
        <dbReference type="ARBA" id="ARBA00022806"/>
    </source>
</evidence>
<name>A0ABP6GGE3_9ACTN</name>
<dbReference type="Pfam" id="PF12705">
    <property type="entry name" value="PDDEXK_1"/>
    <property type="match status" value="1"/>
</dbReference>
<proteinExistence type="predicted"/>
<keyword evidence="2" id="KW-0547">Nucleotide-binding</keyword>
<keyword evidence="2" id="KW-0378">Hydrolase</keyword>
<comment type="caution">
    <text evidence="5">The sequence shown here is derived from an EMBL/GenBank/DDBJ whole genome shotgun (WGS) entry which is preliminary data.</text>
</comment>
<gene>
    <name evidence="5" type="ORF">GCM10010439_16650</name>
</gene>
<evidence type="ECO:0000256" key="3">
    <source>
        <dbReference type="ARBA" id="ARBA00023204"/>
    </source>
</evidence>
<evidence type="ECO:0000256" key="1">
    <source>
        <dbReference type="ARBA" id="ARBA00022763"/>
    </source>
</evidence>
<evidence type="ECO:0000313" key="6">
    <source>
        <dbReference type="Proteomes" id="UP001501842"/>
    </source>
</evidence>
<evidence type="ECO:0000313" key="5">
    <source>
        <dbReference type="EMBL" id="GAA2722873.1"/>
    </source>
</evidence>
<reference evidence="6" key="1">
    <citation type="journal article" date="2019" name="Int. J. Syst. Evol. Microbiol.">
        <title>The Global Catalogue of Microorganisms (GCM) 10K type strain sequencing project: providing services to taxonomists for standard genome sequencing and annotation.</title>
        <authorList>
            <consortium name="The Broad Institute Genomics Platform"/>
            <consortium name="The Broad Institute Genome Sequencing Center for Infectious Disease"/>
            <person name="Wu L."/>
            <person name="Ma J."/>
        </authorList>
    </citation>
    <scope>NUCLEOTIDE SEQUENCE [LARGE SCALE GENOMIC DNA]</scope>
    <source>
        <strain evidence="6">JCM 8201</strain>
    </source>
</reference>
<sequence>MSWVPHSSLKGPAGLVRISASQLDVQGGCSEFAALKARPRVWPRSFEERRYAPWETFPLGLVMSALDGVEFGGLDAEVSVQKVLEEARGMVHPGVETWVRHAVATYLEDSRWLADEVGDVVLLPHPEARVVQHVGSALEVRALTGWGRWYASADGSVREVRRLRVGRMGTGEDPSNLALAHVTAFGARAAGSVYRDLPVEVRADPAEARRVRVVEVVVSDERVPKVVVDAAPGEVARVYRERAQPVAADIVFGGSRRPGSDCADCKLRAECGALPHVPGLLGLGGRGTHRRVWSASTAGQYRICPAQAHLRDQRLPGDWSDHPAIRRGTLVHSWLEAAHARFPYRGCSEDDLPEAGNHGIGLAAEFMTADEYRQVRPYLLSHLEACPLREPAGVTSVTVEPSVAAYDSQADVLVVARPDLVYVKEGRTVYREQKTTGDPDGWEADGLFERVPQLALAVCLVADGAFGGEAPVAGTVELEVMTPVGASLFSFDTGDADVVVRARAELTKLTGAWHTDVEFRAVPGEHCATCPVARWCPDRYESPGSGPIDVDGVLIDPLTGEILNEAPVTGLAQAVAAGISEPDADDEPPF</sequence>
<dbReference type="EMBL" id="BAAATZ010000006">
    <property type="protein sequence ID" value="GAA2722873.1"/>
    <property type="molecule type" value="Genomic_DNA"/>
</dbReference>
<feature type="domain" description="PD-(D/E)XK endonuclease-like" evidence="4">
    <location>
        <begin position="293"/>
        <end position="537"/>
    </location>
</feature>
<keyword evidence="1" id="KW-0227">DNA damage</keyword>
<dbReference type="InterPro" id="IPR038726">
    <property type="entry name" value="PDDEXK_AddAB-type"/>
</dbReference>
<accession>A0ABP6GGE3</accession>
<dbReference type="Gene3D" id="3.90.320.10">
    <property type="match status" value="1"/>
</dbReference>